<feature type="compositionally biased region" description="Basic residues" evidence="1">
    <location>
        <begin position="68"/>
        <end position="79"/>
    </location>
</feature>
<organism evidence="2 3">
    <name type="scientific">Plakobranchus ocellatus</name>
    <dbReference type="NCBI Taxonomy" id="259542"/>
    <lineage>
        <taxon>Eukaryota</taxon>
        <taxon>Metazoa</taxon>
        <taxon>Spiralia</taxon>
        <taxon>Lophotrochozoa</taxon>
        <taxon>Mollusca</taxon>
        <taxon>Gastropoda</taxon>
        <taxon>Heterobranchia</taxon>
        <taxon>Euthyneura</taxon>
        <taxon>Panpulmonata</taxon>
        <taxon>Sacoglossa</taxon>
        <taxon>Placobranchoidea</taxon>
        <taxon>Plakobranchidae</taxon>
        <taxon>Plakobranchus</taxon>
    </lineage>
</organism>
<feature type="region of interest" description="Disordered" evidence="1">
    <location>
        <begin position="45"/>
        <end position="86"/>
    </location>
</feature>
<feature type="region of interest" description="Disordered" evidence="1">
    <location>
        <begin position="163"/>
        <end position="192"/>
    </location>
</feature>
<feature type="compositionally biased region" description="Polar residues" evidence="1">
    <location>
        <begin position="50"/>
        <end position="63"/>
    </location>
</feature>
<dbReference type="Proteomes" id="UP000735302">
    <property type="component" value="Unassembled WGS sequence"/>
</dbReference>
<evidence type="ECO:0000256" key="1">
    <source>
        <dbReference type="SAM" id="MobiDB-lite"/>
    </source>
</evidence>
<evidence type="ECO:0000313" key="2">
    <source>
        <dbReference type="EMBL" id="GFN97468.1"/>
    </source>
</evidence>
<name>A0AAV3ZQ62_9GAST</name>
<accession>A0AAV3ZQ62</accession>
<feature type="compositionally biased region" description="Polar residues" evidence="1">
    <location>
        <begin position="279"/>
        <end position="301"/>
    </location>
</feature>
<dbReference type="EMBL" id="BLXT01002778">
    <property type="protein sequence ID" value="GFN97468.1"/>
    <property type="molecule type" value="Genomic_DNA"/>
</dbReference>
<evidence type="ECO:0000313" key="3">
    <source>
        <dbReference type="Proteomes" id="UP000735302"/>
    </source>
</evidence>
<feature type="region of interest" description="Disordered" evidence="1">
    <location>
        <begin position="270"/>
        <end position="302"/>
    </location>
</feature>
<sequence>MDRIRVQGMYSPSRQVYINLEGPKPCKEHQTRLLKLQAQHCFGETEKSSESSQNNDISCSSAKETTHRPRMPLRKKKKTDKMSPYRDAESAEWVERWPFNLSQGQRSITGNLACNKITATGLNNGRGVDNSNRGQSMSDILVSRLRLRQLIEMADFAMVPDKDDKTPKVKKKLAMKPTATTTGETISRKEQQSLSVSSHLVPVNRCHDALNTASFQHSSEDNDMCSGCETETTPSTNARVKNLDKTRGRWACRRAISAGASLHMCQIKAQPSAGAGEQDATQEQQTKVPDKSPNVQHSSLWDSVLRRRNSAHQDVSRSKHNNAMEKARIRQQDFQNRKLVLGSHNLKDSLWSASDNGHSKAIDCVTRGGDRFEKGRPKNYINRLLKGDSHPEKKEDNFRSSLSMDCKVLQVNHTMKQTGEDPLPGKKFPLQDCPPEVFFPPYSRVRKEAEGKRGRAKSAHSDLKHQNRKPNHSMSCRTASGLWHSLAYEDKAKDKTEENFGDQVEKNDAKTLEEENVTLNNTLSLRGRFDDVFMSDGSAEKQDPSEIAPTEVIRLCQAKGYEILRKLTRGKLRENISLYLASNEGTPKYSPVEVTVVTLPSRSFARSFVEASFTDNTASRRRQGFARRGTSLQLMSAHKNLV</sequence>
<feature type="compositionally biased region" description="Basic and acidic residues" evidence="1">
    <location>
        <begin position="448"/>
        <end position="465"/>
    </location>
</feature>
<gene>
    <name evidence="2" type="ORF">PoB_002397400</name>
</gene>
<dbReference type="AlphaFoldDB" id="A0AAV3ZQ62"/>
<reference evidence="2 3" key="1">
    <citation type="journal article" date="2021" name="Elife">
        <title>Chloroplast acquisition without the gene transfer in kleptoplastic sea slugs, Plakobranchus ocellatus.</title>
        <authorList>
            <person name="Maeda T."/>
            <person name="Takahashi S."/>
            <person name="Yoshida T."/>
            <person name="Shimamura S."/>
            <person name="Takaki Y."/>
            <person name="Nagai Y."/>
            <person name="Toyoda A."/>
            <person name="Suzuki Y."/>
            <person name="Arimoto A."/>
            <person name="Ishii H."/>
            <person name="Satoh N."/>
            <person name="Nishiyama T."/>
            <person name="Hasebe M."/>
            <person name="Maruyama T."/>
            <person name="Minagawa J."/>
            <person name="Obokata J."/>
            <person name="Shigenobu S."/>
        </authorList>
    </citation>
    <scope>NUCLEOTIDE SEQUENCE [LARGE SCALE GENOMIC DNA]</scope>
</reference>
<protein>
    <submittedName>
        <fullName evidence="2">Uncharacterized protein</fullName>
    </submittedName>
</protein>
<keyword evidence="3" id="KW-1185">Reference proteome</keyword>
<comment type="caution">
    <text evidence="2">The sequence shown here is derived from an EMBL/GenBank/DDBJ whole genome shotgun (WGS) entry which is preliminary data.</text>
</comment>
<proteinExistence type="predicted"/>
<feature type="region of interest" description="Disordered" evidence="1">
    <location>
        <begin position="448"/>
        <end position="476"/>
    </location>
</feature>